<organism evidence="2">
    <name type="scientific">Siphoviridae sp. ctwuP1</name>
    <dbReference type="NCBI Taxonomy" id="2827972"/>
    <lineage>
        <taxon>Viruses</taxon>
        <taxon>Duplodnaviria</taxon>
        <taxon>Heunggongvirae</taxon>
        <taxon>Uroviricota</taxon>
        <taxon>Caudoviricetes</taxon>
    </lineage>
</organism>
<proteinExistence type="predicted"/>
<protein>
    <submittedName>
        <fullName evidence="2">Uncharacterized protein</fullName>
    </submittedName>
</protein>
<sequence length="38" mass="4259">MRLAHSINTPTEQPGKRPKKKGRSPPCTYRKPTGPEGR</sequence>
<feature type="region of interest" description="Disordered" evidence="1">
    <location>
        <begin position="1"/>
        <end position="38"/>
    </location>
</feature>
<feature type="compositionally biased region" description="Polar residues" evidence="1">
    <location>
        <begin position="1"/>
        <end position="12"/>
    </location>
</feature>
<evidence type="ECO:0000256" key="1">
    <source>
        <dbReference type="SAM" id="MobiDB-lite"/>
    </source>
</evidence>
<evidence type="ECO:0000313" key="2">
    <source>
        <dbReference type="EMBL" id="DAF60371.1"/>
    </source>
</evidence>
<dbReference type="EMBL" id="BK032787">
    <property type="protein sequence ID" value="DAF60371.1"/>
    <property type="molecule type" value="Genomic_DNA"/>
</dbReference>
<accession>A0A8S5TBF7</accession>
<reference evidence="2" key="1">
    <citation type="journal article" date="2021" name="Proc. Natl. Acad. Sci. U.S.A.">
        <title>A Catalog of Tens of Thousands of Viruses from Human Metagenomes Reveals Hidden Associations with Chronic Diseases.</title>
        <authorList>
            <person name="Tisza M.J."/>
            <person name="Buck C.B."/>
        </authorList>
    </citation>
    <scope>NUCLEOTIDE SEQUENCE</scope>
    <source>
        <strain evidence="2">CtwuP1</strain>
    </source>
</reference>
<name>A0A8S5TBF7_9CAUD</name>